<evidence type="ECO:0000256" key="6">
    <source>
        <dbReference type="ARBA" id="ARBA00023136"/>
    </source>
</evidence>
<gene>
    <name evidence="10" type="ORF">V1634_00625</name>
</gene>
<feature type="transmembrane region" description="Helical" evidence="8">
    <location>
        <begin position="247"/>
        <end position="266"/>
    </location>
</feature>
<feature type="transmembrane region" description="Helical" evidence="8">
    <location>
        <begin position="338"/>
        <end position="359"/>
    </location>
</feature>
<keyword evidence="5 8" id="KW-1133">Transmembrane helix</keyword>
<evidence type="ECO:0000256" key="4">
    <source>
        <dbReference type="ARBA" id="ARBA00022692"/>
    </source>
</evidence>
<feature type="transmembrane region" description="Helical" evidence="8">
    <location>
        <begin position="175"/>
        <end position="193"/>
    </location>
</feature>
<dbReference type="InterPro" id="IPR020846">
    <property type="entry name" value="MFS_dom"/>
</dbReference>
<evidence type="ECO:0000256" key="3">
    <source>
        <dbReference type="ARBA" id="ARBA00022475"/>
    </source>
</evidence>
<dbReference type="InterPro" id="IPR036259">
    <property type="entry name" value="MFS_trans_sf"/>
</dbReference>
<keyword evidence="6 8" id="KW-0472">Membrane</keyword>
<evidence type="ECO:0000313" key="11">
    <source>
        <dbReference type="Proteomes" id="UP001339911"/>
    </source>
</evidence>
<feature type="transmembrane region" description="Helical" evidence="8">
    <location>
        <begin position="151"/>
        <end position="169"/>
    </location>
</feature>
<protein>
    <submittedName>
        <fullName evidence="10">MFS transporter</fullName>
    </submittedName>
</protein>
<proteinExistence type="predicted"/>
<dbReference type="InterPro" id="IPR050171">
    <property type="entry name" value="MFS_Transporters"/>
</dbReference>
<keyword evidence="2" id="KW-0813">Transport</keyword>
<accession>A0ABU7S6I8</accession>
<keyword evidence="3" id="KW-1003">Cell membrane</keyword>
<evidence type="ECO:0000256" key="7">
    <source>
        <dbReference type="SAM" id="MobiDB-lite"/>
    </source>
</evidence>
<feature type="transmembrane region" description="Helical" evidence="8">
    <location>
        <begin position="278"/>
        <end position="297"/>
    </location>
</feature>
<keyword evidence="4 8" id="KW-0812">Transmembrane</keyword>
<feature type="transmembrane region" description="Helical" evidence="8">
    <location>
        <begin position="213"/>
        <end position="235"/>
    </location>
</feature>
<comment type="caution">
    <text evidence="10">The sequence shown here is derived from an EMBL/GenBank/DDBJ whole genome shotgun (WGS) entry which is preliminary data.</text>
</comment>
<dbReference type="PANTHER" id="PTHR23517:SF3">
    <property type="entry name" value="INTEGRAL MEMBRANE TRANSPORT PROTEIN"/>
    <property type="match status" value="1"/>
</dbReference>
<feature type="transmembrane region" description="Helical" evidence="8">
    <location>
        <begin position="111"/>
        <end position="131"/>
    </location>
</feature>
<evidence type="ECO:0000313" key="10">
    <source>
        <dbReference type="EMBL" id="MEE6305339.1"/>
    </source>
</evidence>
<name>A0ABU7S6I8_9ACTN</name>
<keyword evidence="11" id="KW-1185">Reference proteome</keyword>
<dbReference type="Pfam" id="PF07690">
    <property type="entry name" value="MFS_1"/>
    <property type="match status" value="2"/>
</dbReference>
<dbReference type="EMBL" id="JAZGQL010000001">
    <property type="protein sequence ID" value="MEE6305339.1"/>
    <property type="molecule type" value="Genomic_DNA"/>
</dbReference>
<feature type="domain" description="Major facilitator superfamily (MFS) profile" evidence="9">
    <location>
        <begin position="20"/>
        <end position="389"/>
    </location>
</feature>
<evidence type="ECO:0000256" key="2">
    <source>
        <dbReference type="ARBA" id="ARBA00022448"/>
    </source>
</evidence>
<feature type="transmembrane region" description="Helical" evidence="8">
    <location>
        <begin position="303"/>
        <end position="326"/>
    </location>
</feature>
<feature type="transmembrane region" description="Helical" evidence="8">
    <location>
        <begin position="85"/>
        <end position="105"/>
    </location>
</feature>
<dbReference type="Gene3D" id="1.20.1250.20">
    <property type="entry name" value="MFS general substrate transporter like domains"/>
    <property type="match status" value="2"/>
</dbReference>
<feature type="transmembrane region" description="Helical" evidence="8">
    <location>
        <begin position="365"/>
        <end position="385"/>
    </location>
</feature>
<dbReference type="Proteomes" id="UP001339911">
    <property type="component" value="Unassembled WGS sequence"/>
</dbReference>
<evidence type="ECO:0000256" key="1">
    <source>
        <dbReference type="ARBA" id="ARBA00004651"/>
    </source>
</evidence>
<evidence type="ECO:0000259" key="9">
    <source>
        <dbReference type="PROSITE" id="PS50850"/>
    </source>
</evidence>
<comment type="subcellular location">
    <subcellularLocation>
        <location evidence="1">Cell membrane</location>
        <topology evidence="1">Multi-pass membrane protein</topology>
    </subcellularLocation>
</comment>
<dbReference type="PANTHER" id="PTHR23517">
    <property type="entry name" value="RESISTANCE PROTEIN MDTM, PUTATIVE-RELATED-RELATED"/>
    <property type="match status" value="1"/>
</dbReference>
<feature type="transmembrane region" description="Helical" evidence="8">
    <location>
        <begin position="55"/>
        <end position="78"/>
    </location>
</feature>
<evidence type="ECO:0000256" key="5">
    <source>
        <dbReference type="ARBA" id="ARBA00022989"/>
    </source>
</evidence>
<dbReference type="RefSeq" id="WP_331205746.1">
    <property type="nucleotide sequence ID" value="NZ_JAZGQL010000001.1"/>
</dbReference>
<dbReference type="SUPFAM" id="SSF103473">
    <property type="entry name" value="MFS general substrate transporter"/>
    <property type="match status" value="1"/>
</dbReference>
<evidence type="ECO:0000256" key="8">
    <source>
        <dbReference type="SAM" id="Phobius"/>
    </source>
</evidence>
<feature type="region of interest" description="Disordered" evidence="7">
    <location>
        <begin position="399"/>
        <end position="434"/>
    </location>
</feature>
<reference evidence="10 11" key="1">
    <citation type="submission" date="2024-01" db="EMBL/GenBank/DDBJ databases">
        <title>Genome insights into Plantactinospora veratri sp. nov.</title>
        <authorList>
            <person name="Wang L."/>
        </authorList>
    </citation>
    <scope>NUCLEOTIDE SEQUENCE [LARGE SCALE GENOMIC DNA]</scope>
    <source>
        <strain evidence="10 11">NEAU-FHS4</strain>
    </source>
</reference>
<feature type="transmembrane region" description="Helical" evidence="8">
    <location>
        <begin position="21"/>
        <end position="43"/>
    </location>
</feature>
<organism evidence="10 11">
    <name type="scientific">Plantactinospora veratri</name>
    <dbReference type="NCBI Taxonomy" id="1436122"/>
    <lineage>
        <taxon>Bacteria</taxon>
        <taxon>Bacillati</taxon>
        <taxon>Actinomycetota</taxon>
        <taxon>Actinomycetes</taxon>
        <taxon>Micromonosporales</taxon>
        <taxon>Micromonosporaceae</taxon>
        <taxon>Plantactinospora</taxon>
    </lineage>
</organism>
<dbReference type="PROSITE" id="PS50850">
    <property type="entry name" value="MFS"/>
    <property type="match status" value="1"/>
</dbReference>
<dbReference type="InterPro" id="IPR011701">
    <property type="entry name" value="MFS"/>
</dbReference>
<sequence>MADLTDDTPQDATFDRPTRTVLAATVITVAGVLPVFLIGGLAVQLGAELDFSPAGLGLAVAVYFGVSALASVPSGALVERYGPTMVARASLLLVAAAMLAVAAVARSYPVLVALLAVVALANPLGQMASNATLAHRVPPGRQGLSFGVKQAAIPAGTLLAGAAVPALALTVGWRWAFVAAAVLALAILPVVPVGAGRAADPARGRGGRANGPLVVLGVAGTLAAGAANALGTFLVDSAAARGLSPGLAGLVLTLGGAVCLLSRILMGALADRRSGGHLNTVAAMLVVGAGGLGLLHLAAPQALVVGVVLAFGLGWAWPGLLNFAVVRLHPQAPTTATSITQTGVYAGGCLGPLSLGTLAEHLGYPTMWLVAAAAMLLAAALMLAGRRMLLASLRRRADGTVPPPARPVRVPRQRRPGRISTEPREPGGTGSAVA</sequence>